<dbReference type="AlphaFoldDB" id="A0A6M8HLB8"/>
<dbReference type="KEGG" id="lck:HN018_02925"/>
<dbReference type="Proteomes" id="UP000500767">
    <property type="component" value="Chromosome"/>
</dbReference>
<name>A0A6M8HLB8_9PROT</name>
<gene>
    <name evidence="1" type="ORF">HN018_02925</name>
</gene>
<dbReference type="RefSeq" id="WP_171836458.1">
    <property type="nucleotide sequence ID" value="NZ_CP053708.1"/>
</dbReference>
<keyword evidence="2" id="KW-1185">Reference proteome</keyword>
<dbReference type="EMBL" id="CP053708">
    <property type="protein sequence ID" value="QKE89141.1"/>
    <property type="molecule type" value="Genomic_DNA"/>
</dbReference>
<accession>A0A6M8HLB8</accession>
<sequence>MVGITTAAIAALPHAVPSSDDAELMAIGREAASLIEKRRPLEARWWSLPAGTRQYDNAQREELTEVSEAMQPIDDRLSDLSDRSLVLRASSREAMIAKAHLIRHEMEVVHVTAGVLDPEMFDPHEAIVWSLLEDLLGPDVAHG</sequence>
<protein>
    <submittedName>
        <fullName evidence="1">Uncharacterized protein</fullName>
    </submittedName>
</protein>
<evidence type="ECO:0000313" key="1">
    <source>
        <dbReference type="EMBL" id="QKE89141.1"/>
    </source>
</evidence>
<proteinExistence type="predicted"/>
<organism evidence="1 2">
    <name type="scientific">Lichenicola cladoniae</name>
    <dbReference type="NCBI Taxonomy" id="1484109"/>
    <lineage>
        <taxon>Bacteria</taxon>
        <taxon>Pseudomonadati</taxon>
        <taxon>Pseudomonadota</taxon>
        <taxon>Alphaproteobacteria</taxon>
        <taxon>Acetobacterales</taxon>
        <taxon>Acetobacteraceae</taxon>
        <taxon>Lichenicola</taxon>
    </lineage>
</organism>
<evidence type="ECO:0000313" key="2">
    <source>
        <dbReference type="Proteomes" id="UP000500767"/>
    </source>
</evidence>
<reference evidence="1 2" key="1">
    <citation type="journal article" date="2014" name="World J. Microbiol. Biotechnol.">
        <title>Biodiversity and physiological characteristics of Antarctic and Arctic lichens-associated bacteria.</title>
        <authorList>
            <person name="Lee Y.M."/>
            <person name="Kim E.H."/>
            <person name="Lee H.K."/>
            <person name="Hong S.G."/>
        </authorList>
    </citation>
    <scope>NUCLEOTIDE SEQUENCE [LARGE SCALE GENOMIC DNA]</scope>
    <source>
        <strain evidence="1 2">PAMC 26569</strain>
    </source>
</reference>